<dbReference type="PANTHER" id="PTHR23257">
    <property type="entry name" value="SERINE-THREONINE PROTEIN KINASE"/>
    <property type="match status" value="1"/>
</dbReference>
<keyword evidence="4" id="KW-1185">Reference proteome</keyword>
<dbReference type="AlphaFoldDB" id="A0A0G2H9M6"/>
<dbReference type="InterPro" id="IPR000719">
    <property type="entry name" value="Prot_kinase_dom"/>
</dbReference>
<protein>
    <submittedName>
        <fullName evidence="3">Putative serine threonine protein kinase</fullName>
    </submittedName>
</protein>
<feature type="compositionally biased region" description="Basic and acidic residues" evidence="1">
    <location>
        <begin position="24"/>
        <end position="33"/>
    </location>
</feature>
<dbReference type="Gene3D" id="1.10.510.10">
    <property type="entry name" value="Transferase(Phosphotransferase) domain 1"/>
    <property type="match status" value="1"/>
</dbReference>
<keyword evidence="3" id="KW-0808">Transferase</keyword>
<reference evidence="3 4" key="1">
    <citation type="submission" date="2015-05" db="EMBL/GenBank/DDBJ databases">
        <title>Distinctive expansion of gene families associated with plant cell wall degradation and secondary metabolism in the genomes of grapevine trunk pathogens.</title>
        <authorList>
            <person name="Lawrence D.P."/>
            <person name="Travadon R."/>
            <person name="Rolshausen P.E."/>
            <person name="Baumgartner K."/>
        </authorList>
    </citation>
    <scope>NUCLEOTIDE SEQUENCE [LARGE SCALE GENOMIC DNA]</scope>
    <source>
        <strain evidence="3">UCRPC4</strain>
    </source>
</reference>
<dbReference type="EMBL" id="LCWF01000045">
    <property type="protein sequence ID" value="KKY25300.1"/>
    <property type="molecule type" value="Genomic_DNA"/>
</dbReference>
<proteinExistence type="predicted"/>
<dbReference type="GO" id="GO:0005524">
    <property type="term" value="F:ATP binding"/>
    <property type="evidence" value="ECO:0007669"/>
    <property type="project" value="InterPro"/>
</dbReference>
<accession>A0A0G2H9M6</accession>
<evidence type="ECO:0000313" key="4">
    <source>
        <dbReference type="Proteomes" id="UP000053317"/>
    </source>
</evidence>
<feature type="compositionally biased region" description="Polar residues" evidence="1">
    <location>
        <begin position="957"/>
        <end position="967"/>
    </location>
</feature>
<dbReference type="Pfam" id="PF00069">
    <property type="entry name" value="Pkinase"/>
    <property type="match status" value="1"/>
</dbReference>
<feature type="compositionally biased region" description="Acidic residues" evidence="1">
    <location>
        <begin position="66"/>
        <end position="82"/>
    </location>
</feature>
<keyword evidence="3" id="KW-0418">Kinase</keyword>
<evidence type="ECO:0000256" key="1">
    <source>
        <dbReference type="SAM" id="MobiDB-lite"/>
    </source>
</evidence>
<feature type="region of interest" description="Disordered" evidence="1">
    <location>
        <begin position="956"/>
        <end position="1007"/>
    </location>
</feature>
<feature type="compositionally biased region" description="Polar residues" evidence="1">
    <location>
        <begin position="223"/>
        <end position="234"/>
    </location>
</feature>
<name>A0A0G2H9M6_PHACM</name>
<feature type="compositionally biased region" description="Polar residues" evidence="1">
    <location>
        <begin position="367"/>
        <end position="377"/>
    </location>
</feature>
<dbReference type="GO" id="GO:0004672">
    <property type="term" value="F:protein kinase activity"/>
    <property type="evidence" value="ECO:0007669"/>
    <property type="project" value="InterPro"/>
</dbReference>
<feature type="compositionally biased region" description="Polar residues" evidence="1">
    <location>
        <begin position="409"/>
        <end position="418"/>
    </location>
</feature>
<dbReference type="OrthoDB" id="3774077at2759"/>
<dbReference type="GO" id="GO:0005737">
    <property type="term" value="C:cytoplasm"/>
    <property type="evidence" value="ECO:0007669"/>
    <property type="project" value="TreeGrafter"/>
</dbReference>
<feature type="region of interest" description="Disordered" evidence="1">
    <location>
        <begin position="1"/>
        <end position="93"/>
    </location>
</feature>
<feature type="compositionally biased region" description="Low complexity" evidence="1">
    <location>
        <begin position="987"/>
        <end position="998"/>
    </location>
</feature>
<organism evidence="3 4">
    <name type="scientific">Phaeomoniella chlamydospora</name>
    <name type="common">Phaeoacremonium chlamydosporum</name>
    <dbReference type="NCBI Taxonomy" id="158046"/>
    <lineage>
        <taxon>Eukaryota</taxon>
        <taxon>Fungi</taxon>
        <taxon>Dikarya</taxon>
        <taxon>Ascomycota</taxon>
        <taxon>Pezizomycotina</taxon>
        <taxon>Eurotiomycetes</taxon>
        <taxon>Chaetothyriomycetidae</taxon>
        <taxon>Phaeomoniellales</taxon>
        <taxon>Phaeomoniellaceae</taxon>
        <taxon>Phaeomoniella</taxon>
    </lineage>
</organism>
<reference evidence="3 4" key="2">
    <citation type="submission" date="2015-05" db="EMBL/GenBank/DDBJ databases">
        <authorList>
            <person name="Morales-Cruz A."/>
            <person name="Amrine K.C."/>
            <person name="Cantu D."/>
        </authorList>
    </citation>
    <scope>NUCLEOTIDE SEQUENCE [LARGE SCALE GENOMIC DNA]</scope>
    <source>
        <strain evidence="3">UCRPC4</strain>
    </source>
</reference>
<dbReference type="GO" id="GO:0007165">
    <property type="term" value="P:signal transduction"/>
    <property type="evidence" value="ECO:0007669"/>
    <property type="project" value="TreeGrafter"/>
</dbReference>
<dbReference type="InterPro" id="IPR050167">
    <property type="entry name" value="Ser_Thr_protein_kinase"/>
</dbReference>
<feature type="compositionally biased region" description="Basic and acidic residues" evidence="1">
    <location>
        <begin position="455"/>
        <end position="470"/>
    </location>
</feature>
<feature type="compositionally biased region" description="Basic and acidic residues" evidence="1">
    <location>
        <begin position="276"/>
        <end position="288"/>
    </location>
</feature>
<dbReference type="PROSITE" id="PS50011">
    <property type="entry name" value="PROTEIN_KINASE_DOM"/>
    <property type="match status" value="1"/>
</dbReference>
<dbReference type="InterPro" id="IPR011009">
    <property type="entry name" value="Kinase-like_dom_sf"/>
</dbReference>
<gene>
    <name evidence="3" type="ORF">UCRPC4_g01939</name>
</gene>
<comment type="caution">
    <text evidence="3">The sequence shown here is derived from an EMBL/GenBank/DDBJ whole genome shotgun (WGS) entry which is preliminary data.</text>
</comment>
<evidence type="ECO:0000259" key="2">
    <source>
        <dbReference type="PROSITE" id="PS50011"/>
    </source>
</evidence>
<feature type="compositionally biased region" description="Polar residues" evidence="1">
    <location>
        <begin position="314"/>
        <end position="336"/>
    </location>
</feature>
<feature type="compositionally biased region" description="Acidic residues" evidence="1">
    <location>
        <begin position="168"/>
        <end position="179"/>
    </location>
</feature>
<feature type="compositionally biased region" description="Polar residues" evidence="1">
    <location>
        <begin position="386"/>
        <end position="402"/>
    </location>
</feature>
<feature type="compositionally biased region" description="Basic and acidic residues" evidence="1">
    <location>
        <begin position="239"/>
        <end position="249"/>
    </location>
</feature>
<dbReference type="Proteomes" id="UP000053317">
    <property type="component" value="Unassembled WGS sequence"/>
</dbReference>
<sequence>MADETRASGPVGSADCPLWPQSWRARERSKLDVGADSLGRLGSAQPREATPESSTIPETPQAPEVDPIEECDEGATDADVNDSGDRGYCSDDSELPSLEELLSLARQGSRTGVSLNLNLDLRSTTTSEPLEFIDRRDGCSGPGSEAGASRGIDAAGGMFSGANRDDPIVLDESDDEDERDNQCGATAPGHRDDPNLDTASSVDRRESSPLTIVPSVADGAHGTPSSPGDHTLQSGADGEEGRKKHENNRSSHQSGCANEEPAGGSDGQEIPASAGRIHDIFADYEQRFSMKKPNQQAQRQRTTRHPSTRDDSDQTVGPSSSARQSVCDDSSRTTPTGDAGIEEHARVVSDDLGLYRSTEADTADEPASQSRQNSEEQPPSPDGVGSDSTTHAAVFQESSAPDNTPLIPNATTNITTRSGAVLASRNLSTRKRPHQSSESIPTLPRDPVSKRPRRETRESWKAKEARELSEAKQAVAPTYSRSRLRPHAPKRVAQARLACDGNERNNQIADVEDVFLAEDGSVQCVVRWKASLVARENLVSKFLRRRCEVLFKKKAEGGSECPAAFSCSLKCREKDEKKDENNADVIMFNLSFVDSGRSGVILRLNPTRVLKAPLIVRNPGISEEDKFVEDFLINDNINFLENEKETFRRLGHYEHIVEWYETGLFGIEMKYMANGSLSRFRQSRSPSKQRLYSWITSIAAAIAYAHSRNVIVGDIRSQNILIDDDESAKLCDFTDSAVLSPNIDISKEVRDGSSVLTDVFQFGSLVYEVISGKRWNFDLFRPEVPGKELPNWPEVSQLPAVQDLDYGTLIFKCWTREFENMSAVIVDTMEGDAQSIDNSQPELVTLLLNQIKDYEGERGPKNLSQSWQKTHQAEEDSTARLFLEEGKFPAWFAYFLAKNGAENSGHFTGKADCRRLIAGLEKVSAENRKLLAKRVASNIPPQVKERIQHLENRVVKTLQNDSMTQQSNKRRRTTDSSSYPDTSVGLSTPTATSSGAAAYNSPLDHSTQEQVLANPSFDSSDYFAEDKHVLVNASLVETTDLLPSYLSAAIKRNPDPSTMNRFVAAVALTFPNAPVTDKFGCQMTLEVTENKVEYIARELFGVHLETTAGLRYVYLPGGAKVLPNPTITLRGCRYDTPESIFGPETYNAITASPAFQDDIKRSRDRTDSVSMLISHEAREGAVIFASLGPREGTLIKNKLYKL</sequence>
<feature type="compositionally biased region" description="Polar residues" evidence="1">
    <location>
        <begin position="975"/>
        <end position="986"/>
    </location>
</feature>
<evidence type="ECO:0000313" key="3">
    <source>
        <dbReference type="EMBL" id="KKY25300.1"/>
    </source>
</evidence>
<feature type="domain" description="Protein kinase" evidence="2">
    <location>
        <begin position="587"/>
        <end position="943"/>
    </location>
</feature>
<feature type="region of interest" description="Disordered" evidence="1">
    <location>
        <begin position="126"/>
        <end position="490"/>
    </location>
</feature>
<dbReference type="SUPFAM" id="SSF56112">
    <property type="entry name" value="Protein kinase-like (PK-like)"/>
    <property type="match status" value="1"/>
</dbReference>